<evidence type="ECO:0000313" key="7">
    <source>
        <dbReference type="Proteomes" id="UP001195724"/>
    </source>
</evidence>
<proteinExistence type="inferred from homology"/>
<dbReference type="Proteomes" id="UP001195724">
    <property type="component" value="Unassembled WGS sequence"/>
</dbReference>
<gene>
    <name evidence="5" type="ORF">J7S33_03060</name>
    <name evidence="4" type="ORF">JOE68_000580</name>
</gene>
<sequence length="164" mass="16764">MDSSIVVGVDGSPASRAALRWAVEEAGFRGCAVDAVLAWHVDYGMVIGPVSATMAASVDRGEVEAGNRSALDELLAGTGAGVRAVLAEGDARDVLVRASRNAQMLVVGSRGAGPIRAAVLGSVSSYCVHHAHCPVVVVREPRAEHAGTGAHTEPRPIITPGPLL</sequence>
<dbReference type="PANTHER" id="PTHR46553:SF3">
    <property type="entry name" value="ADENINE NUCLEOTIDE ALPHA HYDROLASES-LIKE SUPERFAMILY PROTEIN"/>
    <property type="match status" value="1"/>
</dbReference>
<keyword evidence="7" id="KW-1185">Reference proteome</keyword>
<dbReference type="SUPFAM" id="SSF52402">
    <property type="entry name" value="Adenine nucleotide alpha hydrolases-like"/>
    <property type="match status" value="1"/>
</dbReference>
<accession>A0A8T8I029</accession>
<dbReference type="Proteomes" id="UP000671828">
    <property type="component" value="Chromosome"/>
</dbReference>
<feature type="domain" description="UspA" evidence="3">
    <location>
        <begin position="4"/>
        <end position="139"/>
    </location>
</feature>
<evidence type="ECO:0000256" key="2">
    <source>
        <dbReference type="SAM" id="MobiDB-lite"/>
    </source>
</evidence>
<feature type="region of interest" description="Disordered" evidence="2">
    <location>
        <begin position="144"/>
        <end position="164"/>
    </location>
</feature>
<dbReference type="CDD" id="cd23659">
    <property type="entry name" value="USP_At3g01520-like"/>
    <property type="match status" value="1"/>
</dbReference>
<evidence type="ECO:0000313" key="4">
    <source>
        <dbReference type="EMBL" id="MBM7809715.1"/>
    </source>
</evidence>
<evidence type="ECO:0000313" key="6">
    <source>
        <dbReference type="Proteomes" id="UP000671828"/>
    </source>
</evidence>
<reference evidence="4 7" key="1">
    <citation type="submission" date="2021-01" db="EMBL/GenBank/DDBJ databases">
        <title>Sequencing the genomes of 1000 actinobacteria strains.</title>
        <authorList>
            <person name="Klenk H.-P."/>
        </authorList>
    </citation>
    <scope>NUCLEOTIDE SEQUENCE [LARGE SCALE GENOMIC DNA]</scope>
    <source>
        <strain evidence="4 7">DSM 44581</strain>
    </source>
</reference>
<dbReference type="RefSeq" id="WP_204840791.1">
    <property type="nucleotide sequence ID" value="NZ_JAFBCL010000001.1"/>
</dbReference>
<organism evidence="5 6">
    <name type="scientific">Saccharothrix algeriensis</name>
    <dbReference type="NCBI Taxonomy" id="173560"/>
    <lineage>
        <taxon>Bacteria</taxon>
        <taxon>Bacillati</taxon>
        <taxon>Actinomycetota</taxon>
        <taxon>Actinomycetes</taxon>
        <taxon>Pseudonocardiales</taxon>
        <taxon>Pseudonocardiaceae</taxon>
        <taxon>Saccharothrix</taxon>
    </lineage>
</organism>
<dbReference type="PANTHER" id="PTHR46553">
    <property type="entry name" value="ADENINE NUCLEOTIDE ALPHA HYDROLASES-LIKE SUPERFAMILY PROTEIN"/>
    <property type="match status" value="1"/>
</dbReference>
<evidence type="ECO:0000259" key="3">
    <source>
        <dbReference type="Pfam" id="PF00582"/>
    </source>
</evidence>
<evidence type="ECO:0000313" key="5">
    <source>
        <dbReference type="EMBL" id="QTR04007.1"/>
    </source>
</evidence>
<dbReference type="PRINTS" id="PR01438">
    <property type="entry name" value="UNVRSLSTRESS"/>
</dbReference>
<reference evidence="5" key="2">
    <citation type="submission" date="2021-04" db="EMBL/GenBank/DDBJ databases">
        <title>Saccharothrix algeriensis WGS.</title>
        <authorList>
            <person name="Stuskova K."/>
            <person name="Hakalova E."/>
            <person name="Tebbal A.B."/>
            <person name="Eichmeier A."/>
        </authorList>
    </citation>
    <scope>NUCLEOTIDE SEQUENCE</scope>
    <source>
        <strain evidence="5">NRRL B-24137</strain>
    </source>
</reference>
<dbReference type="Pfam" id="PF00582">
    <property type="entry name" value="Usp"/>
    <property type="match status" value="1"/>
</dbReference>
<comment type="similarity">
    <text evidence="1">Belongs to the universal stress protein A family.</text>
</comment>
<protein>
    <submittedName>
        <fullName evidence="4">Nucleotide-binding universal stress UspA family protein</fullName>
    </submittedName>
    <submittedName>
        <fullName evidence="5">Universal stress protein</fullName>
    </submittedName>
</protein>
<dbReference type="EMBL" id="CP072788">
    <property type="protein sequence ID" value="QTR04007.1"/>
    <property type="molecule type" value="Genomic_DNA"/>
</dbReference>
<dbReference type="AlphaFoldDB" id="A0A8T8I029"/>
<dbReference type="Gene3D" id="3.40.50.620">
    <property type="entry name" value="HUPs"/>
    <property type="match status" value="1"/>
</dbReference>
<dbReference type="InterPro" id="IPR006015">
    <property type="entry name" value="Universal_stress_UspA"/>
</dbReference>
<dbReference type="EMBL" id="JAFBCL010000001">
    <property type="protein sequence ID" value="MBM7809715.1"/>
    <property type="molecule type" value="Genomic_DNA"/>
</dbReference>
<dbReference type="InterPro" id="IPR014729">
    <property type="entry name" value="Rossmann-like_a/b/a_fold"/>
</dbReference>
<name>A0A8T8I029_9PSEU</name>
<evidence type="ECO:0000256" key="1">
    <source>
        <dbReference type="ARBA" id="ARBA00008791"/>
    </source>
</evidence>
<dbReference type="InterPro" id="IPR006016">
    <property type="entry name" value="UspA"/>
</dbReference>